<evidence type="ECO:0000313" key="1">
    <source>
        <dbReference type="EMBL" id="KTC93918.1"/>
    </source>
</evidence>
<dbReference type="EMBL" id="UGNX01000001">
    <property type="protein sequence ID" value="STX35124.1"/>
    <property type="molecule type" value="Genomic_DNA"/>
</dbReference>
<evidence type="ECO:0000313" key="3">
    <source>
        <dbReference type="Proteomes" id="UP000054854"/>
    </source>
</evidence>
<gene>
    <name evidence="1" type="ORF">Lcin_0006</name>
    <name evidence="2" type="ORF">NCTC12438_01735</name>
</gene>
<sequence>MMNFFKKNNAIMIKIEKSTLSKSIESSLDEVKSNNRHSTLLKQGQKVVGFTKYRLPKNEDDAVSVYTPNIIYSQKMEDIREEMRERGCGLGLFKVQKKLTCPSIDISEVNDSPEAKEILEHKVDYHLLEPIKLLEDTPPPNLISKFY</sequence>
<protein>
    <submittedName>
        <fullName evidence="2">Uncharacterized protein</fullName>
    </submittedName>
</protein>
<accession>A0A378IT08</accession>
<dbReference type="RefSeq" id="WP_238589403.1">
    <property type="nucleotide sequence ID" value="NZ_CAAAHQ010000014.1"/>
</dbReference>
<reference evidence="2 4" key="2">
    <citation type="submission" date="2018-06" db="EMBL/GenBank/DDBJ databases">
        <authorList>
            <consortium name="Pathogen Informatics"/>
            <person name="Doyle S."/>
        </authorList>
    </citation>
    <scope>NUCLEOTIDE SEQUENCE [LARGE SCALE GENOMIC DNA]</scope>
    <source>
        <strain evidence="2 4">NCTC12438</strain>
    </source>
</reference>
<dbReference type="Proteomes" id="UP000255316">
    <property type="component" value="Unassembled WGS sequence"/>
</dbReference>
<keyword evidence="3" id="KW-1185">Reference proteome</keyword>
<dbReference type="Proteomes" id="UP000054854">
    <property type="component" value="Unassembled WGS sequence"/>
</dbReference>
<organism evidence="2 4">
    <name type="scientific">Legionella cincinnatiensis</name>
    <dbReference type="NCBI Taxonomy" id="28085"/>
    <lineage>
        <taxon>Bacteria</taxon>
        <taxon>Pseudomonadati</taxon>
        <taxon>Pseudomonadota</taxon>
        <taxon>Gammaproteobacteria</taxon>
        <taxon>Legionellales</taxon>
        <taxon>Legionellaceae</taxon>
        <taxon>Legionella</taxon>
    </lineage>
</organism>
<dbReference type="AlphaFoldDB" id="A0A378IT08"/>
<evidence type="ECO:0000313" key="4">
    <source>
        <dbReference type="Proteomes" id="UP000255316"/>
    </source>
</evidence>
<name>A0A378IT08_9GAMM</name>
<proteinExistence type="predicted"/>
<dbReference type="EMBL" id="LNXX01000001">
    <property type="protein sequence ID" value="KTC93918.1"/>
    <property type="molecule type" value="Genomic_DNA"/>
</dbReference>
<reference evidence="1 3" key="1">
    <citation type="submission" date="2015-11" db="EMBL/GenBank/DDBJ databases">
        <title>Genomic analysis of 38 Legionella species identifies large and diverse effector repertoires.</title>
        <authorList>
            <person name="Burstein D."/>
            <person name="Amaro F."/>
            <person name="Zusman T."/>
            <person name="Lifshitz Z."/>
            <person name="Cohen O."/>
            <person name="Gilbert J.A."/>
            <person name="Pupko T."/>
            <person name="Shuman H.A."/>
            <person name="Segal G."/>
        </authorList>
    </citation>
    <scope>NUCLEOTIDE SEQUENCE [LARGE SCALE GENOMIC DNA]</scope>
    <source>
        <strain evidence="1 3">CDC#72-OH-14</strain>
    </source>
</reference>
<evidence type="ECO:0000313" key="2">
    <source>
        <dbReference type="EMBL" id="STX35124.1"/>
    </source>
</evidence>